<evidence type="ECO:0000313" key="1">
    <source>
        <dbReference type="EMBL" id="KAI5314588.1"/>
    </source>
</evidence>
<organism evidence="2 3">
    <name type="scientific">Prunus dulcis</name>
    <name type="common">Almond</name>
    <name type="synonym">Amygdalus dulcis</name>
    <dbReference type="NCBI Taxonomy" id="3755"/>
    <lineage>
        <taxon>Eukaryota</taxon>
        <taxon>Viridiplantae</taxon>
        <taxon>Streptophyta</taxon>
        <taxon>Embryophyta</taxon>
        <taxon>Tracheophyta</taxon>
        <taxon>Spermatophyta</taxon>
        <taxon>Magnoliopsida</taxon>
        <taxon>eudicotyledons</taxon>
        <taxon>Gunneridae</taxon>
        <taxon>Pentapetalae</taxon>
        <taxon>rosids</taxon>
        <taxon>fabids</taxon>
        <taxon>Rosales</taxon>
        <taxon>Rosaceae</taxon>
        <taxon>Amygdaloideae</taxon>
        <taxon>Amygdaleae</taxon>
        <taxon>Prunus</taxon>
    </lineage>
</organism>
<proteinExistence type="predicted"/>
<evidence type="ECO:0000313" key="3">
    <source>
        <dbReference type="Proteomes" id="UP000327085"/>
    </source>
</evidence>
<keyword evidence="4" id="KW-1185">Reference proteome</keyword>
<evidence type="ECO:0000313" key="2">
    <source>
        <dbReference type="EMBL" id="VVA26699.1"/>
    </source>
</evidence>
<dbReference type="EMBL" id="JAJFAZ020000008">
    <property type="protein sequence ID" value="KAI5314588.1"/>
    <property type="molecule type" value="Genomic_DNA"/>
</dbReference>
<dbReference type="AlphaFoldDB" id="A0A5E4FHP0"/>
<dbReference type="InParanoid" id="A0A5E4FHP0"/>
<dbReference type="Proteomes" id="UP000327085">
    <property type="component" value="Chromosome 8"/>
</dbReference>
<sequence>MDPRISFSNDFADTQQAIKHETSYREAPVSSDFEFSVNNFGMISADEIMFKGTLLPLKDNGANQLGKTTTLRDELLVDDDYGDVLPRAPKSLSKWKERLGLKRAQVVPKKADRSHSVLERIAEERRPVFVHEAVLISKESQDFLFGGGLSCRDNIPILFFREVEDDDEQEEEGIWLFHFVQMFAVEEVL</sequence>
<accession>A0A5E4FHP0</accession>
<protein>
    <submittedName>
        <fullName evidence="2">PREDICTED: BEST plant match is (TAIR plant 1) protein</fullName>
    </submittedName>
</protein>
<evidence type="ECO:0000313" key="4">
    <source>
        <dbReference type="Proteomes" id="UP001054821"/>
    </source>
</evidence>
<dbReference type="Gramene" id="VVA26699">
    <property type="protein sequence ID" value="VVA26699"/>
    <property type="gene ID" value="Prudul26B024744"/>
</dbReference>
<reference evidence="3" key="2">
    <citation type="journal article" date="2020" name="Plant J.">
        <title>Transposons played a major role in the diversification between the closely related almond and peach genomes: results from the almond genome sequence.</title>
        <authorList>
            <person name="Alioto T."/>
            <person name="Alexiou K.G."/>
            <person name="Bardil A."/>
            <person name="Barteri F."/>
            <person name="Castanera R."/>
            <person name="Cruz F."/>
            <person name="Dhingra A."/>
            <person name="Duval H."/>
            <person name="Fernandez I Marti A."/>
            <person name="Frias L."/>
            <person name="Galan B."/>
            <person name="Garcia J.L."/>
            <person name="Howad W."/>
            <person name="Gomez-Garrido J."/>
            <person name="Gut M."/>
            <person name="Julca I."/>
            <person name="Morata J."/>
            <person name="Puigdomenech P."/>
            <person name="Ribeca P."/>
            <person name="Rubio Cabetas M.J."/>
            <person name="Vlasova A."/>
            <person name="Wirthensohn M."/>
            <person name="Garcia-Mas J."/>
            <person name="Gabaldon T."/>
            <person name="Casacuberta J.M."/>
            <person name="Arus P."/>
        </authorList>
    </citation>
    <scope>NUCLEOTIDE SEQUENCE [LARGE SCALE GENOMIC DNA]</scope>
    <source>
        <strain evidence="3">cv. Texas</strain>
    </source>
</reference>
<dbReference type="PANTHER" id="PTHR31722">
    <property type="entry name" value="OS06G0675200 PROTEIN"/>
    <property type="match status" value="1"/>
</dbReference>
<dbReference type="Proteomes" id="UP001054821">
    <property type="component" value="Chromosome 8"/>
</dbReference>
<reference evidence="2" key="1">
    <citation type="submission" date="2019-07" db="EMBL/GenBank/DDBJ databases">
        <authorList>
            <person name="Alioto T."/>
            <person name="Alioto T."/>
            <person name="Gomez Garrido J."/>
        </authorList>
    </citation>
    <scope>NUCLEOTIDE SEQUENCE</scope>
</reference>
<dbReference type="OMA" id="PADEIFC"/>
<gene>
    <name evidence="2" type="ORF">ALMOND_2B024744</name>
    <name evidence="1" type="ORF">L3X38_043764</name>
</gene>
<reference evidence="1 4" key="3">
    <citation type="journal article" date="2022" name="G3 (Bethesda)">
        <title>Whole-genome sequence and methylome profiling of the almond [Prunus dulcis (Mill.) D.A. Webb] cultivar 'Nonpareil'.</title>
        <authorList>
            <person name="D'Amico-Willman K.M."/>
            <person name="Ouma W.Z."/>
            <person name="Meulia T."/>
            <person name="Sideli G.M."/>
            <person name="Gradziel T.M."/>
            <person name="Fresnedo-Ramirez J."/>
        </authorList>
    </citation>
    <scope>NUCLEOTIDE SEQUENCE [LARGE SCALE GENOMIC DNA]</scope>
    <source>
        <strain evidence="1">Clone GOH B32 T37-40</strain>
    </source>
</reference>
<dbReference type="PANTHER" id="PTHR31722:SF71">
    <property type="entry name" value="GENOME ASSEMBLY, CHROMOSOME: A05"/>
    <property type="match status" value="1"/>
</dbReference>
<dbReference type="EMBL" id="CABIKO010000110">
    <property type="protein sequence ID" value="VVA26699.1"/>
    <property type="molecule type" value="Genomic_DNA"/>
</dbReference>
<name>A0A5E4FHP0_PRUDU</name>